<name>A0DH60_PARTE</name>
<organism evidence="1 2">
    <name type="scientific">Paramecium tetraurelia</name>
    <dbReference type="NCBI Taxonomy" id="5888"/>
    <lineage>
        <taxon>Eukaryota</taxon>
        <taxon>Sar</taxon>
        <taxon>Alveolata</taxon>
        <taxon>Ciliophora</taxon>
        <taxon>Intramacronucleata</taxon>
        <taxon>Oligohymenophorea</taxon>
        <taxon>Peniculida</taxon>
        <taxon>Parameciidae</taxon>
        <taxon>Paramecium</taxon>
    </lineage>
</organism>
<evidence type="ECO:0000313" key="2">
    <source>
        <dbReference type="Proteomes" id="UP000000600"/>
    </source>
</evidence>
<sequence>MDKYQSLDKSTLMHNIYKYETIDKIENQGKLKLPDEFIIEIVNLYGDINCPKIEVKHQDLGKLIESKSQKKPMNQKDFIYLLHNMMINSQETSRWSYLNELKEERKQKRRQQVI</sequence>
<dbReference type="GeneID" id="5035559"/>
<dbReference type="HOGENOM" id="CLU_2125880_0_0_1"/>
<protein>
    <submittedName>
        <fullName evidence="1">Uncharacterized protein</fullName>
    </submittedName>
</protein>
<dbReference type="EMBL" id="CT868430">
    <property type="protein sequence ID" value="CAK82377.1"/>
    <property type="molecule type" value="Genomic_DNA"/>
</dbReference>
<gene>
    <name evidence="1" type="ORF">GSPATT00016763001</name>
</gene>
<dbReference type="KEGG" id="ptm:GSPATT00016763001"/>
<keyword evidence="2" id="KW-1185">Reference proteome</keyword>
<accession>A0DH60</accession>
<dbReference type="Proteomes" id="UP000000600">
    <property type="component" value="Unassembled WGS sequence"/>
</dbReference>
<proteinExistence type="predicted"/>
<dbReference type="RefSeq" id="XP_001449774.1">
    <property type="nucleotide sequence ID" value="XM_001449737.1"/>
</dbReference>
<evidence type="ECO:0000313" key="1">
    <source>
        <dbReference type="EMBL" id="CAK82377.1"/>
    </source>
</evidence>
<dbReference type="AlphaFoldDB" id="A0DH60"/>
<reference evidence="1 2" key="1">
    <citation type="journal article" date="2006" name="Nature">
        <title>Global trends of whole-genome duplications revealed by the ciliate Paramecium tetraurelia.</title>
        <authorList>
            <consortium name="Genoscope"/>
            <person name="Aury J.-M."/>
            <person name="Jaillon O."/>
            <person name="Duret L."/>
            <person name="Noel B."/>
            <person name="Jubin C."/>
            <person name="Porcel B.M."/>
            <person name="Segurens B."/>
            <person name="Daubin V."/>
            <person name="Anthouard V."/>
            <person name="Aiach N."/>
            <person name="Arnaiz O."/>
            <person name="Billaut A."/>
            <person name="Beisson J."/>
            <person name="Blanc I."/>
            <person name="Bouhouche K."/>
            <person name="Camara F."/>
            <person name="Duharcourt S."/>
            <person name="Guigo R."/>
            <person name="Gogendeau D."/>
            <person name="Katinka M."/>
            <person name="Keller A.-M."/>
            <person name="Kissmehl R."/>
            <person name="Klotz C."/>
            <person name="Koll F."/>
            <person name="Le Moue A."/>
            <person name="Lepere C."/>
            <person name="Malinsky S."/>
            <person name="Nowacki M."/>
            <person name="Nowak J.K."/>
            <person name="Plattner H."/>
            <person name="Poulain J."/>
            <person name="Ruiz F."/>
            <person name="Serrano V."/>
            <person name="Zagulski M."/>
            <person name="Dessen P."/>
            <person name="Betermier M."/>
            <person name="Weissenbach J."/>
            <person name="Scarpelli C."/>
            <person name="Schachter V."/>
            <person name="Sperling L."/>
            <person name="Meyer E."/>
            <person name="Cohen J."/>
            <person name="Wincker P."/>
        </authorList>
    </citation>
    <scope>NUCLEOTIDE SEQUENCE [LARGE SCALE GENOMIC DNA]</scope>
    <source>
        <strain evidence="1 2">Stock d4-2</strain>
    </source>
</reference>
<dbReference type="InParanoid" id="A0DH60"/>